<keyword evidence="3" id="KW-1185">Reference proteome</keyword>
<dbReference type="CDD" id="cd03801">
    <property type="entry name" value="GT4_PimA-like"/>
    <property type="match status" value="1"/>
</dbReference>
<keyword evidence="2" id="KW-0808">Transferase</keyword>
<dbReference type="InterPro" id="IPR028098">
    <property type="entry name" value="Glyco_trans_4-like_N"/>
</dbReference>
<dbReference type="Proteomes" id="UP000252733">
    <property type="component" value="Unassembled WGS sequence"/>
</dbReference>
<dbReference type="EMBL" id="QPIZ01000038">
    <property type="protein sequence ID" value="RCW27039.1"/>
    <property type="molecule type" value="Genomic_DNA"/>
</dbReference>
<gene>
    <name evidence="2" type="ORF">DFO77_13822</name>
</gene>
<dbReference type="PANTHER" id="PTHR45947">
    <property type="entry name" value="SULFOQUINOVOSYL TRANSFERASE SQD2"/>
    <property type="match status" value="1"/>
</dbReference>
<evidence type="ECO:0000313" key="3">
    <source>
        <dbReference type="Proteomes" id="UP000252733"/>
    </source>
</evidence>
<name>A0A368UJ77_9BACT</name>
<dbReference type="Pfam" id="PF13692">
    <property type="entry name" value="Glyco_trans_1_4"/>
    <property type="match status" value="1"/>
</dbReference>
<sequence>MRIALLTDGIYPHIMGGMQKHSYYLAKFLARAEVKVDIYHAIPEGQPLPTTPEGFTEEELQNLKFFPVHFPKPSKYPGHYIRESYIYSKRIFRKFIQQPQPDFVYIQGFSGWKYLARRKELGAWGRIKTGINFHGVEMFQQAPSLRVKLEHLLLRPWVKWNLRLSDIIFSLGGKLTHIQKKLAAAQNRIIEMPIGITNDWLIDEAHEQKSKIRKFAFIGRYERRKGIEELHSVLQQLMKENQPFEFHFIGPIPKSKHLTSTSLIPYSSTSLTSPPLTPWPPKGENQPATKTSNNLLAYSPTRLIPYSPTRLVYHGPIHDEKKIQQILRDADVLVCPSWSEGMPTVILEAMASGCAIIASDVGAVSEQVDSNNGILIEPGNKNQLKNAMITMLNIDEIKLLKMKKISVDRIKEKFLWEQVAERTIQEIKRISV</sequence>
<protein>
    <submittedName>
        <fullName evidence="2">Glycosyltransferase involved in cell wall biosynthesis</fullName>
    </submittedName>
</protein>
<dbReference type="PANTHER" id="PTHR45947:SF3">
    <property type="entry name" value="SULFOQUINOVOSYL TRANSFERASE SQD2"/>
    <property type="match status" value="1"/>
</dbReference>
<evidence type="ECO:0000313" key="2">
    <source>
        <dbReference type="EMBL" id="RCW27039.1"/>
    </source>
</evidence>
<organism evidence="2 3">
    <name type="scientific">Marinilabilia salmonicolor</name>
    <dbReference type="NCBI Taxonomy" id="989"/>
    <lineage>
        <taxon>Bacteria</taxon>
        <taxon>Pseudomonadati</taxon>
        <taxon>Bacteroidota</taxon>
        <taxon>Bacteroidia</taxon>
        <taxon>Marinilabiliales</taxon>
        <taxon>Marinilabiliaceae</taxon>
        <taxon>Marinilabilia</taxon>
    </lineage>
</organism>
<accession>A0A368UJ77</accession>
<reference evidence="2 3" key="1">
    <citation type="submission" date="2018-07" db="EMBL/GenBank/DDBJ databases">
        <title>Freshwater and sediment microbial communities from various areas in North America, analyzing microbe dynamics in response to fracking.</title>
        <authorList>
            <person name="Lamendella R."/>
        </authorList>
    </citation>
    <scope>NUCLEOTIDE SEQUENCE [LARGE SCALE GENOMIC DNA]</scope>
    <source>
        <strain evidence="2 3">160A</strain>
    </source>
</reference>
<feature type="domain" description="Glycosyltransferase subfamily 4-like N-terminal" evidence="1">
    <location>
        <begin position="15"/>
        <end position="168"/>
    </location>
</feature>
<proteinExistence type="predicted"/>
<dbReference type="RefSeq" id="WP_114438104.1">
    <property type="nucleotide sequence ID" value="NZ_QPIZ01000038.1"/>
</dbReference>
<dbReference type="InterPro" id="IPR050194">
    <property type="entry name" value="Glycosyltransferase_grp1"/>
</dbReference>
<dbReference type="SUPFAM" id="SSF53756">
    <property type="entry name" value="UDP-Glycosyltransferase/glycogen phosphorylase"/>
    <property type="match status" value="1"/>
</dbReference>
<evidence type="ECO:0000259" key="1">
    <source>
        <dbReference type="Pfam" id="PF13439"/>
    </source>
</evidence>
<dbReference type="Pfam" id="PF13439">
    <property type="entry name" value="Glyco_transf_4"/>
    <property type="match status" value="1"/>
</dbReference>
<dbReference type="Gene3D" id="3.40.50.2000">
    <property type="entry name" value="Glycogen Phosphorylase B"/>
    <property type="match status" value="2"/>
</dbReference>
<comment type="caution">
    <text evidence="2">The sequence shown here is derived from an EMBL/GenBank/DDBJ whole genome shotgun (WGS) entry which is preliminary data.</text>
</comment>
<dbReference type="GO" id="GO:0016757">
    <property type="term" value="F:glycosyltransferase activity"/>
    <property type="evidence" value="ECO:0007669"/>
    <property type="project" value="TreeGrafter"/>
</dbReference>
<dbReference type="AlphaFoldDB" id="A0A368UJ77"/>